<dbReference type="GeneID" id="19737783"/>
<organism evidence="1 2">
    <name type="scientific">Pigeonpox virus</name>
    <dbReference type="NCBI Taxonomy" id="10264"/>
    <lineage>
        <taxon>Viruses</taxon>
        <taxon>Varidnaviria</taxon>
        <taxon>Bamfordvirae</taxon>
        <taxon>Nucleocytoviricota</taxon>
        <taxon>Pokkesviricetes</taxon>
        <taxon>Chitovirales</taxon>
        <taxon>Poxviridae</taxon>
        <taxon>Chordopoxvirinae</taxon>
        <taxon>Avipoxvirus</taxon>
        <taxon>Avipoxvirus pigeonpox</taxon>
    </lineage>
</organism>
<keyword evidence="2" id="KW-1185">Reference proteome</keyword>
<dbReference type="RefSeq" id="YP_009046296.1">
    <property type="nucleotide sequence ID" value="NC_024447.1"/>
</dbReference>
<name>A0A068EKP3_9POXV</name>
<dbReference type="Pfam" id="PF17614">
    <property type="entry name" value="FPV060"/>
    <property type="match status" value="1"/>
</dbReference>
<sequence>MYIRYKLGLLFLVINFYNILSMPLSCGTDCCETGKKYADAVIDRDLCVLLCNLQYLISNETGIGQTLKQCCLSGNATSETKEDLRKCLAKCPPLPDPGCTGGCCDLRENVNNLRAINPLGCCDNYTKVSSSSLNEDDVVDCRKSSTSCEDRGYLLVRNNGSVVCIPENSTNENIGFYFSSDCSGLSRRAKRYLYETNGND</sequence>
<dbReference type="EMBL" id="KJ801920">
    <property type="protein sequence ID" value="AID46572.1"/>
    <property type="molecule type" value="Genomic_DNA"/>
</dbReference>
<dbReference type="InterPro" id="IPR020343">
    <property type="entry name" value="Chemokine_CC_FPV060"/>
</dbReference>
<dbReference type="KEGG" id="vg:19737783"/>
<dbReference type="Proteomes" id="UP000101521">
    <property type="component" value="Segment"/>
</dbReference>
<gene>
    <name evidence="1" type="ORF">fep_059</name>
</gene>
<proteinExistence type="predicted"/>
<reference evidence="1 2" key="1">
    <citation type="journal article" date="2014" name="BMC Genomics">
        <title>The complete genome sequences of poxviruses isolated from a penguin and a pigeon in South Africa and comparison to other sequenced avipoxviruses.</title>
        <authorList>
            <person name="Offerman K."/>
            <person name="Carulei O."/>
            <person name="van der Walt A.P."/>
            <person name="Douglass N."/>
            <person name="Williamson A.L."/>
        </authorList>
    </citation>
    <scope>NUCLEOTIDE SEQUENCE [LARGE SCALE GENOMIC DNA]</scope>
    <source>
        <strain evidence="1">FeP2</strain>
    </source>
</reference>
<evidence type="ECO:0000313" key="1">
    <source>
        <dbReference type="EMBL" id="AID46572.1"/>
    </source>
</evidence>
<protein>
    <submittedName>
        <fullName evidence="1">CC chemokine family protein</fullName>
    </submittedName>
</protein>
<accession>A0A068EKP3</accession>
<evidence type="ECO:0000313" key="2">
    <source>
        <dbReference type="Proteomes" id="UP000101521"/>
    </source>
</evidence>